<dbReference type="AlphaFoldDB" id="A0AAV1ZJ21"/>
<gene>
    <name evidence="2" type="ORF">LARSCL_LOCUS5979</name>
</gene>
<dbReference type="EMBL" id="CAXIEN010000056">
    <property type="protein sequence ID" value="CAL1271728.1"/>
    <property type="molecule type" value="Genomic_DNA"/>
</dbReference>
<evidence type="ECO:0000313" key="3">
    <source>
        <dbReference type="Proteomes" id="UP001497382"/>
    </source>
</evidence>
<keyword evidence="3" id="KW-1185">Reference proteome</keyword>
<accession>A0AAV1ZJ21</accession>
<evidence type="ECO:0000313" key="2">
    <source>
        <dbReference type="EMBL" id="CAL1271728.1"/>
    </source>
</evidence>
<dbReference type="Proteomes" id="UP001497382">
    <property type="component" value="Unassembled WGS sequence"/>
</dbReference>
<organism evidence="2 3">
    <name type="scientific">Larinioides sclopetarius</name>
    <dbReference type="NCBI Taxonomy" id="280406"/>
    <lineage>
        <taxon>Eukaryota</taxon>
        <taxon>Metazoa</taxon>
        <taxon>Ecdysozoa</taxon>
        <taxon>Arthropoda</taxon>
        <taxon>Chelicerata</taxon>
        <taxon>Arachnida</taxon>
        <taxon>Araneae</taxon>
        <taxon>Araneomorphae</taxon>
        <taxon>Entelegynae</taxon>
        <taxon>Araneoidea</taxon>
        <taxon>Araneidae</taxon>
        <taxon>Larinioides</taxon>
    </lineage>
</organism>
<feature type="region of interest" description="Disordered" evidence="1">
    <location>
        <begin position="1"/>
        <end position="22"/>
    </location>
</feature>
<name>A0AAV1ZJ21_9ARAC</name>
<evidence type="ECO:0000256" key="1">
    <source>
        <dbReference type="SAM" id="MobiDB-lite"/>
    </source>
</evidence>
<reference evidence="2 3" key="1">
    <citation type="submission" date="2024-04" db="EMBL/GenBank/DDBJ databases">
        <authorList>
            <person name="Rising A."/>
            <person name="Reimegard J."/>
            <person name="Sonavane S."/>
            <person name="Akerstrom W."/>
            <person name="Nylinder S."/>
            <person name="Hedman E."/>
            <person name="Kallberg Y."/>
        </authorList>
    </citation>
    <scope>NUCLEOTIDE SEQUENCE [LARGE SCALE GENOMIC DNA]</scope>
</reference>
<comment type="caution">
    <text evidence="2">The sequence shown here is derived from an EMBL/GenBank/DDBJ whole genome shotgun (WGS) entry which is preliminary data.</text>
</comment>
<sequence>MLCVNTPSTNPPRYPWKRRRDDGLHPLRDTKIELPLNRIKWALKVVIILFSHINAPDLTQSRLVYLRDGRCSNSNTPDEVLMVIIGHSSTLPEVSMN</sequence>
<protein>
    <submittedName>
        <fullName evidence="2">Uncharacterized protein</fullName>
    </submittedName>
</protein>
<proteinExistence type="predicted"/>